<evidence type="ECO:0000256" key="10">
    <source>
        <dbReference type="ARBA" id="ARBA00022989"/>
    </source>
</evidence>
<evidence type="ECO:0000256" key="3">
    <source>
        <dbReference type="ARBA" id="ARBA00012668"/>
    </source>
</evidence>
<keyword evidence="10 16" id="KW-1133">Transmembrane helix</keyword>
<dbReference type="eggNOG" id="KOG0039">
    <property type="taxonomic scope" value="Eukaryota"/>
</dbReference>
<keyword evidence="19" id="KW-1185">Reference proteome</keyword>
<dbReference type="InParanoid" id="G8Y2X0"/>
<dbReference type="OrthoDB" id="17725at2759"/>
<evidence type="ECO:0000259" key="17">
    <source>
        <dbReference type="PROSITE" id="PS51384"/>
    </source>
</evidence>
<dbReference type="OMA" id="LEHIAWI"/>
<dbReference type="Gene3D" id="2.40.30.10">
    <property type="entry name" value="Translation factors"/>
    <property type="match status" value="1"/>
</dbReference>
<gene>
    <name evidence="18" type="primary">Piso0_005781</name>
    <name evidence="18" type="ORF">GNLVRS01_PISO0M22210g</name>
</gene>
<keyword evidence="11" id="KW-0560">Oxidoreductase</keyword>
<comment type="catalytic activity">
    <reaction evidence="14">
        <text>2 a Fe(II)-siderophore + NADP(+) + H(+) = 2 a Fe(III)-siderophore + NADPH</text>
        <dbReference type="Rhea" id="RHEA:28795"/>
        <dbReference type="Rhea" id="RHEA-COMP:11342"/>
        <dbReference type="Rhea" id="RHEA-COMP:11344"/>
        <dbReference type="ChEBI" id="CHEBI:15378"/>
        <dbReference type="ChEBI" id="CHEBI:29033"/>
        <dbReference type="ChEBI" id="CHEBI:29034"/>
        <dbReference type="ChEBI" id="CHEBI:57783"/>
        <dbReference type="ChEBI" id="CHEBI:58349"/>
        <dbReference type="EC" id="1.16.1.9"/>
    </reaction>
</comment>
<evidence type="ECO:0000256" key="15">
    <source>
        <dbReference type="SAM" id="MobiDB-lite"/>
    </source>
</evidence>
<evidence type="ECO:0000256" key="2">
    <source>
        <dbReference type="ARBA" id="ARBA00006278"/>
    </source>
</evidence>
<dbReference type="SUPFAM" id="SSF63380">
    <property type="entry name" value="Riboflavin synthase domain-like"/>
    <property type="match status" value="1"/>
</dbReference>
<keyword evidence="7 16" id="KW-0812">Transmembrane</keyword>
<dbReference type="GO" id="GO:0052851">
    <property type="term" value="F:ferric-chelate reductase (NADPH) activity"/>
    <property type="evidence" value="ECO:0007669"/>
    <property type="project" value="UniProtKB-EC"/>
</dbReference>
<dbReference type="EC" id="1.16.1.9" evidence="3"/>
<evidence type="ECO:0000256" key="8">
    <source>
        <dbReference type="ARBA" id="ARBA00022827"/>
    </source>
</evidence>
<evidence type="ECO:0000256" key="4">
    <source>
        <dbReference type="ARBA" id="ARBA00022448"/>
    </source>
</evidence>
<dbReference type="PROSITE" id="PS51384">
    <property type="entry name" value="FAD_FR"/>
    <property type="match status" value="1"/>
</dbReference>
<keyword evidence="5" id="KW-1003">Cell membrane</keyword>
<dbReference type="SUPFAM" id="SSF52343">
    <property type="entry name" value="Ferredoxin reductase-like, C-terminal NADP-linked domain"/>
    <property type="match status" value="1"/>
</dbReference>
<evidence type="ECO:0000256" key="9">
    <source>
        <dbReference type="ARBA" id="ARBA00022982"/>
    </source>
</evidence>
<feature type="transmembrane region" description="Helical" evidence="16">
    <location>
        <begin position="87"/>
        <end position="110"/>
    </location>
</feature>
<name>G8Y2X0_PICSO</name>
<comment type="similarity">
    <text evidence="2">Belongs to the ferric reductase (FRE) family.</text>
</comment>
<dbReference type="InterPro" id="IPR013112">
    <property type="entry name" value="FAD-bd_8"/>
</dbReference>
<dbReference type="Proteomes" id="UP000005222">
    <property type="component" value="Chromosome M"/>
</dbReference>
<dbReference type="EMBL" id="FO082047">
    <property type="protein sequence ID" value="CCE86131.1"/>
    <property type="molecule type" value="Genomic_DNA"/>
</dbReference>
<dbReference type="InterPro" id="IPR013121">
    <property type="entry name" value="Fe_red_NAD-bd_6"/>
</dbReference>
<comment type="subcellular location">
    <subcellularLocation>
        <location evidence="1">Cell membrane</location>
        <topology evidence="1">Multi-pass membrane protein</topology>
    </subcellularLocation>
</comment>
<keyword evidence="6" id="KW-0285">Flavoprotein</keyword>
<evidence type="ECO:0000256" key="6">
    <source>
        <dbReference type="ARBA" id="ARBA00022630"/>
    </source>
</evidence>
<feature type="domain" description="FAD-binding FR-type" evidence="17">
    <location>
        <begin position="268"/>
        <end position="406"/>
    </location>
</feature>
<dbReference type="HOGENOM" id="CLU_032568_0_0_1"/>
<evidence type="ECO:0000256" key="11">
    <source>
        <dbReference type="ARBA" id="ARBA00023002"/>
    </source>
</evidence>
<dbReference type="GO" id="GO:0005886">
    <property type="term" value="C:plasma membrane"/>
    <property type="evidence" value="ECO:0007669"/>
    <property type="project" value="UniProtKB-SubCell"/>
</dbReference>
<keyword evidence="12" id="KW-0406">Ion transport</keyword>
<feature type="transmembrane region" description="Helical" evidence="16">
    <location>
        <begin position="170"/>
        <end position="189"/>
    </location>
</feature>
<feature type="region of interest" description="Disordered" evidence="15">
    <location>
        <begin position="494"/>
        <end position="516"/>
    </location>
</feature>
<dbReference type="SFLD" id="SFLDS00052">
    <property type="entry name" value="Ferric_Reductase_Domain"/>
    <property type="match status" value="1"/>
</dbReference>
<dbReference type="STRING" id="559304.G8Y2X0"/>
<dbReference type="Pfam" id="PF01794">
    <property type="entry name" value="Ferric_reduct"/>
    <property type="match status" value="1"/>
</dbReference>
<proteinExistence type="inferred from homology"/>
<sequence length="625" mass="71877">MVSTIPYYRQYDVEKERNNKFAWLSFGLGLATVALYGLLFHWIPRYIRSKRDTGQLKYKGVLKMTRVWDTFNSSIGFRLYPWGRRVYYFQPSLTVLFMAYLAIMGSFCFVQTKDLNYRPQFYIVSKRMGKLATGNLPLLNVFLLKHDVLTAVTGLSHDKLLFFHLWIGRFVWVIVTIHMALCVKYWIALNFEIMVEIPPQIFGMISYGALFFLTWASLKFIRKLSYDIFLLQHKVLAFIMLLFAFFHNPAGRGEVIVAVHILVIDRVLQRILGIVHRKISPTKGEAEFKIHDEDTIEVTLPVKDRAGSNRKWFLRFLPRVGTWDAGQHIYLNVGRVSKFQFHPFTIASLPSSGHMKFIIRKQKGFTKKLFNKIKSMQEADSEGQAALSTVKMKIMMYGPHGGKHQSLITFDSVLFLAAGSGASFTLPLALDLIQSIATREYQKDYLHRPRHPRIHIVWTVRYLKNIEWYRDILQQISVYSTTINIKIDFFVTRESPSDEPENQSPKSPVEKSWSRDLSVDSDPSLILLETPAARIASITYSRPDAAWMIRSHVENVYGMGANDGLSTSGSSSIMEDARPQESFAHAVAVVVCGPLAFTTVSKHECQRNLWRKNAPNIYCLTESYE</sequence>
<dbReference type="InterPro" id="IPR017927">
    <property type="entry name" value="FAD-bd_FR_type"/>
</dbReference>
<evidence type="ECO:0000313" key="19">
    <source>
        <dbReference type="Proteomes" id="UP000005222"/>
    </source>
</evidence>
<dbReference type="InterPro" id="IPR017938">
    <property type="entry name" value="Riboflavin_synthase-like_b-brl"/>
</dbReference>
<feature type="transmembrane region" description="Helical" evidence="16">
    <location>
        <begin position="21"/>
        <end position="43"/>
    </location>
</feature>
<evidence type="ECO:0000313" key="18">
    <source>
        <dbReference type="EMBL" id="CCE86131.1"/>
    </source>
</evidence>
<feature type="transmembrane region" description="Helical" evidence="16">
    <location>
        <begin position="201"/>
        <end position="221"/>
    </location>
</feature>
<dbReference type="SFLD" id="SFLDG01168">
    <property type="entry name" value="Ferric_reductase_subgroup_(FRE"/>
    <property type="match status" value="1"/>
</dbReference>
<organism evidence="18 19">
    <name type="scientific">Pichia sorbitophila (strain ATCC MYA-4447 / BCRC 22081 / CBS 7064 / NBRC 10061 / NRRL Y-12695)</name>
    <name type="common">Hybrid yeast</name>
    <dbReference type="NCBI Taxonomy" id="559304"/>
    <lineage>
        <taxon>Eukaryota</taxon>
        <taxon>Fungi</taxon>
        <taxon>Dikarya</taxon>
        <taxon>Ascomycota</taxon>
        <taxon>Saccharomycotina</taxon>
        <taxon>Pichiomycetes</taxon>
        <taxon>Debaryomycetaceae</taxon>
        <taxon>Millerozyma</taxon>
    </lineage>
</organism>
<evidence type="ECO:0000256" key="7">
    <source>
        <dbReference type="ARBA" id="ARBA00022692"/>
    </source>
</evidence>
<dbReference type="GO" id="GO:0006826">
    <property type="term" value="P:iron ion transport"/>
    <property type="evidence" value="ECO:0007669"/>
    <property type="project" value="UniProtKB-ARBA"/>
</dbReference>
<dbReference type="GO" id="GO:0015677">
    <property type="term" value="P:copper ion import"/>
    <property type="evidence" value="ECO:0007669"/>
    <property type="project" value="TreeGrafter"/>
</dbReference>
<keyword evidence="8" id="KW-0274">FAD</keyword>
<dbReference type="GO" id="GO:0006879">
    <property type="term" value="P:intracellular iron ion homeostasis"/>
    <property type="evidence" value="ECO:0007669"/>
    <property type="project" value="TreeGrafter"/>
</dbReference>
<dbReference type="Pfam" id="PF08022">
    <property type="entry name" value="FAD_binding_8"/>
    <property type="match status" value="1"/>
</dbReference>
<keyword evidence="9" id="KW-0249">Electron transport</keyword>
<dbReference type="AlphaFoldDB" id="G8Y2X0"/>
<evidence type="ECO:0000256" key="5">
    <source>
        <dbReference type="ARBA" id="ARBA00022475"/>
    </source>
</evidence>
<accession>G8Y2X0</accession>
<evidence type="ECO:0000256" key="16">
    <source>
        <dbReference type="SAM" id="Phobius"/>
    </source>
</evidence>
<dbReference type="InterPro" id="IPR051410">
    <property type="entry name" value="Ferric/Cupric_Reductase"/>
</dbReference>
<feature type="transmembrane region" description="Helical" evidence="16">
    <location>
        <begin position="228"/>
        <end position="246"/>
    </location>
</feature>
<evidence type="ECO:0000256" key="12">
    <source>
        <dbReference type="ARBA" id="ARBA00023065"/>
    </source>
</evidence>
<dbReference type="CDD" id="cd06186">
    <property type="entry name" value="NOX_Duox_like_FAD_NADP"/>
    <property type="match status" value="1"/>
</dbReference>
<keyword evidence="13 16" id="KW-0472">Membrane</keyword>
<dbReference type="PANTHER" id="PTHR32361:SF28">
    <property type="entry name" value="FRP1P"/>
    <property type="match status" value="1"/>
</dbReference>
<dbReference type="InterPro" id="IPR013130">
    <property type="entry name" value="Fe3_Rdtase_TM_dom"/>
</dbReference>
<dbReference type="InterPro" id="IPR039261">
    <property type="entry name" value="FNR_nucleotide-bd"/>
</dbReference>
<protein>
    <recommendedName>
        <fullName evidence="3">ferric-chelate reductase (NADPH)</fullName>
        <ecNumber evidence="3">1.16.1.9</ecNumber>
    </recommendedName>
</protein>
<evidence type="ECO:0000256" key="1">
    <source>
        <dbReference type="ARBA" id="ARBA00004651"/>
    </source>
</evidence>
<evidence type="ECO:0000256" key="14">
    <source>
        <dbReference type="ARBA" id="ARBA00048483"/>
    </source>
</evidence>
<reference evidence="18 19" key="1">
    <citation type="journal article" date="2012" name="G3 (Bethesda)">
        <title>Pichia sorbitophila, an interspecies yeast hybrid reveals early steps of genome resolution following polyploidization.</title>
        <authorList>
            <person name="Leh Louis V."/>
            <person name="Despons L."/>
            <person name="Friedrich A."/>
            <person name="Martin T."/>
            <person name="Durrens P."/>
            <person name="Casaregola S."/>
            <person name="Neuveglise C."/>
            <person name="Fairhead C."/>
            <person name="Marck C."/>
            <person name="Cruz J.A."/>
            <person name="Straub M.L."/>
            <person name="Kugler V."/>
            <person name="Sacerdot C."/>
            <person name="Uzunov Z."/>
            <person name="Thierry A."/>
            <person name="Weiss S."/>
            <person name="Bleykasten C."/>
            <person name="De Montigny J."/>
            <person name="Jacques N."/>
            <person name="Jung P."/>
            <person name="Lemaire M."/>
            <person name="Mallet S."/>
            <person name="Morel G."/>
            <person name="Richard G.F."/>
            <person name="Sarkar A."/>
            <person name="Savel G."/>
            <person name="Schacherer J."/>
            <person name="Seret M.L."/>
            <person name="Talla E."/>
            <person name="Samson G."/>
            <person name="Jubin C."/>
            <person name="Poulain J."/>
            <person name="Vacherie B."/>
            <person name="Barbe V."/>
            <person name="Pelletier E."/>
            <person name="Sherman D.J."/>
            <person name="Westhof E."/>
            <person name="Weissenbach J."/>
            <person name="Baret P.V."/>
            <person name="Wincker P."/>
            <person name="Gaillardin C."/>
            <person name="Dujon B."/>
            <person name="Souciet J.L."/>
        </authorList>
    </citation>
    <scope>NUCLEOTIDE SEQUENCE [LARGE SCALE GENOMIC DNA]</scope>
    <source>
        <strain evidence="19">ATCC MYA-4447 / BCRC 22081 / CBS 7064 / NBRC 10061 / NRRL Y-12695</strain>
    </source>
</reference>
<evidence type="ECO:0000256" key="13">
    <source>
        <dbReference type="ARBA" id="ARBA00023136"/>
    </source>
</evidence>
<dbReference type="Pfam" id="PF08030">
    <property type="entry name" value="NAD_binding_6"/>
    <property type="match status" value="1"/>
</dbReference>
<dbReference type="PANTHER" id="PTHR32361">
    <property type="entry name" value="FERRIC/CUPRIC REDUCTASE TRANSMEMBRANE COMPONENT"/>
    <property type="match status" value="1"/>
</dbReference>
<keyword evidence="4" id="KW-0813">Transport</keyword>
<dbReference type="Gene3D" id="3.40.50.80">
    <property type="entry name" value="Nucleotide-binding domain of ferredoxin-NADP reductase (FNR) module"/>
    <property type="match status" value="1"/>
</dbReference>